<evidence type="ECO:0000256" key="3">
    <source>
        <dbReference type="ARBA" id="ARBA00022475"/>
    </source>
</evidence>
<keyword evidence="6 9" id="KW-1133">Transmembrane helix</keyword>
<evidence type="ECO:0000256" key="4">
    <source>
        <dbReference type="ARBA" id="ARBA00022679"/>
    </source>
</evidence>
<evidence type="ECO:0000256" key="2">
    <source>
        <dbReference type="ARBA" id="ARBA00007400"/>
    </source>
</evidence>
<dbReference type="PANTHER" id="PTHR23028:SF53">
    <property type="entry name" value="ACYL_TRANSF_3 DOMAIN-CONTAINING PROTEIN"/>
    <property type="match status" value="1"/>
</dbReference>
<dbReference type="RefSeq" id="WP_060535179.1">
    <property type="nucleotide sequence ID" value="NZ_CP013023.1"/>
</dbReference>
<evidence type="ECO:0000256" key="1">
    <source>
        <dbReference type="ARBA" id="ARBA00004651"/>
    </source>
</evidence>
<gene>
    <name evidence="11" type="ORF">AR543_14330</name>
</gene>
<feature type="transmembrane region" description="Helical" evidence="9">
    <location>
        <begin position="240"/>
        <end position="259"/>
    </location>
</feature>
<protein>
    <submittedName>
        <fullName evidence="11">Acyltransferase</fullName>
    </submittedName>
</protein>
<evidence type="ECO:0000259" key="10">
    <source>
        <dbReference type="Pfam" id="PF01757"/>
    </source>
</evidence>
<evidence type="ECO:0000256" key="9">
    <source>
        <dbReference type="SAM" id="Phobius"/>
    </source>
</evidence>
<dbReference type="GO" id="GO:0016747">
    <property type="term" value="F:acyltransferase activity, transferring groups other than amino-acyl groups"/>
    <property type="evidence" value="ECO:0007669"/>
    <property type="project" value="InterPro"/>
</dbReference>
<reference evidence="11 12" key="2">
    <citation type="journal article" date="2016" name="Int. J. Syst. Evol. Microbiol.">
        <title>Paenibacillus bovis sp. nov., isolated from raw yak (Bos grunniens) milk.</title>
        <authorList>
            <person name="Gao C."/>
            <person name="Han J."/>
            <person name="Liu Z."/>
            <person name="Xu X."/>
            <person name="Hang F."/>
            <person name="Wu Z."/>
        </authorList>
    </citation>
    <scope>NUCLEOTIDE SEQUENCE [LARGE SCALE GENOMIC DNA]</scope>
    <source>
        <strain evidence="11 12">BD3526</strain>
    </source>
</reference>
<reference evidence="12" key="1">
    <citation type="submission" date="2015-10" db="EMBL/GenBank/DDBJ databases">
        <title>Genome of Paenibacillus bovis sp. nov.</title>
        <authorList>
            <person name="Wu Z."/>
            <person name="Gao C."/>
            <person name="Liu Z."/>
            <person name="Zheng H."/>
        </authorList>
    </citation>
    <scope>NUCLEOTIDE SEQUENCE [LARGE SCALE GENOMIC DNA]</scope>
    <source>
        <strain evidence="12">BD3526</strain>
    </source>
</reference>
<feature type="transmembrane region" description="Helical" evidence="9">
    <location>
        <begin position="337"/>
        <end position="355"/>
    </location>
</feature>
<dbReference type="InterPro" id="IPR002656">
    <property type="entry name" value="Acyl_transf_3_dom"/>
</dbReference>
<keyword evidence="12" id="KW-1185">Reference proteome</keyword>
<feature type="transmembrane region" description="Helical" evidence="9">
    <location>
        <begin position="310"/>
        <end position="325"/>
    </location>
</feature>
<comment type="subcellular location">
    <subcellularLocation>
        <location evidence="1">Cell membrane</location>
        <topology evidence="1">Multi-pass membrane protein</topology>
    </subcellularLocation>
</comment>
<dbReference type="STRING" id="1616788.AR543_14330"/>
<organism evidence="11 12">
    <name type="scientific">Paenibacillus bovis</name>
    <dbReference type="NCBI Taxonomy" id="1616788"/>
    <lineage>
        <taxon>Bacteria</taxon>
        <taxon>Bacillati</taxon>
        <taxon>Bacillota</taxon>
        <taxon>Bacilli</taxon>
        <taxon>Bacillales</taxon>
        <taxon>Paenibacillaceae</taxon>
        <taxon>Paenibacillus</taxon>
    </lineage>
</organism>
<feature type="transmembrane region" description="Helical" evidence="9">
    <location>
        <begin position="20"/>
        <end position="36"/>
    </location>
</feature>
<dbReference type="Proteomes" id="UP000078148">
    <property type="component" value="Chromosome"/>
</dbReference>
<evidence type="ECO:0000256" key="5">
    <source>
        <dbReference type="ARBA" id="ARBA00022692"/>
    </source>
</evidence>
<dbReference type="OrthoDB" id="9796461at2"/>
<feature type="transmembrane region" description="Helical" evidence="9">
    <location>
        <begin position="210"/>
        <end position="228"/>
    </location>
</feature>
<feature type="transmembrane region" description="Helical" evidence="9">
    <location>
        <begin position="271"/>
        <end position="290"/>
    </location>
</feature>
<evidence type="ECO:0000256" key="8">
    <source>
        <dbReference type="ARBA" id="ARBA00023315"/>
    </source>
</evidence>
<dbReference type="Gene3D" id="3.40.50.1110">
    <property type="entry name" value="SGNH hydrolase"/>
    <property type="match status" value="1"/>
</dbReference>
<keyword evidence="8 11" id="KW-0012">Acyltransferase</keyword>
<feature type="transmembrane region" description="Helical" evidence="9">
    <location>
        <begin position="42"/>
        <end position="63"/>
    </location>
</feature>
<feature type="transmembrane region" description="Helical" evidence="9">
    <location>
        <begin position="84"/>
        <end position="101"/>
    </location>
</feature>
<dbReference type="SUPFAM" id="SSF52266">
    <property type="entry name" value="SGNH hydrolase"/>
    <property type="match status" value="1"/>
</dbReference>
<name>A0A172ZHF1_9BACL</name>
<dbReference type="InterPro" id="IPR050879">
    <property type="entry name" value="Acyltransferase_3"/>
</dbReference>
<dbReference type="InterPro" id="IPR036514">
    <property type="entry name" value="SGNH_hydro_sf"/>
</dbReference>
<dbReference type="GO" id="GO:0005886">
    <property type="term" value="C:plasma membrane"/>
    <property type="evidence" value="ECO:0007669"/>
    <property type="project" value="UniProtKB-SubCell"/>
</dbReference>
<proteinExistence type="inferred from homology"/>
<evidence type="ECO:0000256" key="7">
    <source>
        <dbReference type="ARBA" id="ARBA00023136"/>
    </source>
</evidence>
<keyword evidence="3" id="KW-1003">Cell membrane</keyword>
<dbReference type="CDD" id="cd01840">
    <property type="entry name" value="SGNH_hydrolase_yrhL_like"/>
    <property type="match status" value="1"/>
</dbReference>
<sequence length="610" mass="68101">MNGKLYPNHAMKRYMTGLDGLRAISVLAVIAYHLHLKWAQGGLLGVEIFFVISGYLITDQLLYEWKTFGRISLLQFWVKRMRRLLPAMLGMLLVVAMWLLLTDPSRLISLKGDFFTSIFYINNWYLIFHDVSYFESFGPPSPIGHLWSLAIEEQFYILWPLVLLIGIFLAPRRGKLTLLILIGAAVSAAAMAILYEPGSDPSRVYYGTDTRAFAILIGAALAVLWPSSKLNSHISSPARNVLGTLGVIGIALLLIQIHQTNEYDDALYPTGFIYLSILTAIVIAVLVHPANRLEKIMGCRPLSWIGKRSYSLYIWHYPVIILSSPEVNTEDVSYTRIILQLAVSLVMAAISYKYIEEPIRRKTLRGYLYSIRRSGYGSQLGLVAAMMITTVILASWLMGWQGWNSSSSASPVIDSTISSQEAVQPQSLQYDPAKETNQAMPADPVTKDSSGSGEGITAIGDSVILDAAPFLEKKLPGIVIDGKVGRQMTQVDDVIDSLKSQGKLGQTLIIELGTNGVFNETQLRSLLTSLQDTRQIYLVNTRVPRDWQDRVNASIQKVADDFHNVQVIDWYTASANKDQFFYQDGVHLKPEGAEYYASLLADTLQQNHTY</sequence>
<keyword evidence="4 11" id="KW-0808">Transferase</keyword>
<keyword evidence="7 9" id="KW-0472">Membrane</keyword>
<dbReference type="Pfam" id="PF01757">
    <property type="entry name" value="Acyl_transf_3"/>
    <property type="match status" value="1"/>
</dbReference>
<dbReference type="GO" id="GO:0009103">
    <property type="term" value="P:lipopolysaccharide biosynthetic process"/>
    <property type="evidence" value="ECO:0007669"/>
    <property type="project" value="TreeGrafter"/>
</dbReference>
<dbReference type="EMBL" id="CP013023">
    <property type="protein sequence ID" value="ANF97064.1"/>
    <property type="molecule type" value="Genomic_DNA"/>
</dbReference>
<accession>A0A172ZHF1</accession>
<feature type="domain" description="Acyltransferase 3" evidence="10">
    <location>
        <begin position="17"/>
        <end position="352"/>
    </location>
</feature>
<evidence type="ECO:0000256" key="6">
    <source>
        <dbReference type="ARBA" id="ARBA00022989"/>
    </source>
</evidence>
<keyword evidence="5 9" id="KW-0812">Transmembrane</keyword>
<evidence type="ECO:0000313" key="12">
    <source>
        <dbReference type="Proteomes" id="UP000078148"/>
    </source>
</evidence>
<dbReference type="AlphaFoldDB" id="A0A172ZHF1"/>
<evidence type="ECO:0000313" key="11">
    <source>
        <dbReference type="EMBL" id="ANF97064.1"/>
    </source>
</evidence>
<comment type="similarity">
    <text evidence="2">Belongs to the acyltransferase 3 family.</text>
</comment>
<dbReference type="KEGG" id="pbv:AR543_14330"/>
<dbReference type="PANTHER" id="PTHR23028">
    <property type="entry name" value="ACETYLTRANSFERASE"/>
    <property type="match status" value="1"/>
</dbReference>
<feature type="transmembrane region" description="Helical" evidence="9">
    <location>
        <begin position="178"/>
        <end position="195"/>
    </location>
</feature>
<feature type="transmembrane region" description="Helical" evidence="9">
    <location>
        <begin position="154"/>
        <end position="171"/>
    </location>
</feature>
<feature type="transmembrane region" description="Helical" evidence="9">
    <location>
        <begin position="376"/>
        <end position="398"/>
    </location>
</feature>